<feature type="region of interest" description="Disordered" evidence="1">
    <location>
        <begin position="252"/>
        <end position="279"/>
    </location>
</feature>
<feature type="compositionally biased region" description="Basic and acidic residues" evidence="1">
    <location>
        <begin position="260"/>
        <end position="279"/>
    </location>
</feature>
<evidence type="ECO:0000256" key="1">
    <source>
        <dbReference type="SAM" id="MobiDB-lite"/>
    </source>
</evidence>
<dbReference type="EMBL" id="NXLQ01000010">
    <property type="protein sequence ID" value="RDU65773.1"/>
    <property type="molecule type" value="Genomic_DNA"/>
</dbReference>
<dbReference type="RefSeq" id="WP_115543049.1">
    <property type="nucleotide sequence ID" value="NZ_NXLQ01000010.1"/>
</dbReference>
<organism evidence="2 3">
    <name type="scientific">Helicobacter didelphidarum</name>
    <dbReference type="NCBI Taxonomy" id="2040648"/>
    <lineage>
        <taxon>Bacteria</taxon>
        <taxon>Pseudomonadati</taxon>
        <taxon>Campylobacterota</taxon>
        <taxon>Epsilonproteobacteria</taxon>
        <taxon>Campylobacterales</taxon>
        <taxon>Helicobacteraceae</taxon>
        <taxon>Helicobacter</taxon>
    </lineage>
</organism>
<sequence length="279" mass="32183">MPIDKTTGEIKKWENSNNKERLQNIHSNHKYEVAITCKQKKQFWQQKRSKAEIDKAIPYNGVTGKPYTKGVSLVIQCHAINNGFEKNPVYLTLNQAMAVSPNAEVKKAVDRNGKPIISELSNKEQRVRGIKVSYMAHPKIPKKNDKGEIITNPHTQKPIMIEDLTRPKMLETITLYHASQFENLDMNMLRGKDLSSLEQEREFFRNSFKEPSTQYIESLGLNPNTQREMKAYLMAQSKGRDFAPVIDYNKNTSQEVSQENTKEQTKVKQPKQKEVSRVM</sequence>
<keyword evidence="3" id="KW-1185">Reference proteome</keyword>
<dbReference type="OrthoDB" id="5353254at2"/>
<dbReference type="AlphaFoldDB" id="A0A3D8IKX6"/>
<dbReference type="Proteomes" id="UP000256379">
    <property type="component" value="Unassembled WGS sequence"/>
</dbReference>
<comment type="caution">
    <text evidence="2">The sequence shown here is derived from an EMBL/GenBank/DDBJ whole genome shotgun (WGS) entry which is preliminary data.</text>
</comment>
<proteinExistence type="predicted"/>
<gene>
    <name evidence="2" type="ORF">CQA53_05625</name>
</gene>
<evidence type="ECO:0008006" key="4">
    <source>
        <dbReference type="Google" id="ProtNLM"/>
    </source>
</evidence>
<evidence type="ECO:0000313" key="3">
    <source>
        <dbReference type="Proteomes" id="UP000256379"/>
    </source>
</evidence>
<reference evidence="2 3" key="1">
    <citation type="submission" date="2018-04" db="EMBL/GenBank/DDBJ databases">
        <title>Novel Campyloabacter and Helicobacter Species and Strains.</title>
        <authorList>
            <person name="Mannion A.J."/>
            <person name="Shen Z."/>
            <person name="Fox J.G."/>
        </authorList>
    </citation>
    <scope>NUCLEOTIDE SEQUENCE [LARGE SCALE GENOMIC DNA]</scope>
    <source>
        <strain evidence="2 3">MIT 17-337</strain>
    </source>
</reference>
<protein>
    <recommendedName>
        <fullName evidence="4">N-terminal domain-containing protein</fullName>
    </recommendedName>
</protein>
<accession>A0A3D8IKX6</accession>
<evidence type="ECO:0000313" key="2">
    <source>
        <dbReference type="EMBL" id="RDU65773.1"/>
    </source>
</evidence>
<name>A0A3D8IKX6_9HELI</name>